<feature type="transmembrane region" description="Helical" evidence="9">
    <location>
        <begin position="99"/>
        <end position="120"/>
    </location>
</feature>
<dbReference type="InterPro" id="IPR007227">
    <property type="entry name" value="Cell_shape_determining_MreD"/>
</dbReference>
<dbReference type="PANTHER" id="PTHR37484">
    <property type="entry name" value="ROD SHAPE-DETERMINING PROTEIN MRED"/>
    <property type="match status" value="1"/>
</dbReference>
<dbReference type="Proteomes" id="UP001310248">
    <property type="component" value="Unassembled WGS sequence"/>
</dbReference>
<name>A0ABU7G7M8_9ALTE</name>
<keyword evidence="3 8" id="KW-1003">Cell membrane</keyword>
<dbReference type="Pfam" id="PF04093">
    <property type="entry name" value="MreD"/>
    <property type="match status" value="1"/>
</dbReference>
<protein>
    <recommendedName>
        <fullName evidence="8">Rod shape-determining protein MreD</fullName>
    </recommendedName>
</protein>
<evidence type="ECO:0000256" key="1">
    <source>
        <dbReference type="ARBA" id="ARBA00004651"/>
    </source>
</evidence>
<evidence type="ECO:0000256" key="9">
    <source>
        <dbReference type="SAM" id="Phobius"/>
    </source>
</evidence>
<evidence type="ECO:0000256" key="6">
    <source>
        <dbReference type="ARBA" id="ARBA00022989"/>
    </source>
</evidence>
<dbReference type="PANTHER" id="PTHR37484:SF1">
    <property type="entry name" value="ROD SHAPE-DETERMINING PROTEIN MRED"/>
    <property type="match status" value="1"/>
</dbReference>
<comment type="function">
    <text evidence="8">Involved in formation of the rod shape of the cell. May also contribute to regulation of formation of penicillin-binding proteins.</text>
</comment>
<gene>
    <name evidence="10" type="primary">mreD</name>
    <name evidence="10" type="ORF">SNR37_000736</name>
</gene>
<evidence type="ECO:0000256" key="5">
    <source>
        <dbReference type="ARBA" id="ARBA00022960"/>
    </source>
</evidence>
<organism evidence="10 11">
    <name type="scientific">Agarivorans aestuarii</name>
    <dbReference type="NCBI Taxonomy" id="1563703"/>
    <lineage>
        <taxon>Bacteria</taxon>
        <taxon>Pseudomonadati</taxon>
        <taxon>Pseudomonadota</taxon>
        <taxon>Gammaproteobacteria</taxon>
        <taxon>Alteromonadales</taxon>
        <taxon>Alteromonadaceae</taxon>
        <taxon>Agarivorans</taxon>
    </lineage>
</organism>
<keyword evidence="7 8" id="KW-0472">Membrane</keyword>
<feature type="transmembrane region" description="Helical" evidence="9">
    <location>
        <begin position="132"/>
        <end position="151"/>
    </location>
</feature>
<keyword evidence="4 9" id="KW-0812">Transmembrane</keyword>
<evidence type="ECO:0000256" key="8">
    <source>
        <dbReference type="PIRNR" id="PIRNR018472"/>
    </source>
</evidence>
<keyword evidence="5 8" id="KW-0133">Cell shape</keyword>
<evidence type="ECO:0000313" key="11">
    <source>
        <dbReference type="Proteomes" id="UP001310248"/>
    </source>
</evidence>
<comment type="subcellular location">
    <subcellularLocation>
        <location evidence="8">Cell inner membrane</location>
    </subcellularLocation>
    <subcellularLocation>
        <location evidence="1">Cell membrane</location>
        <topology evidence="1">Multi-pass membrane protein</topology>
    </subcellularLocation>
</comment>
<evidence type="ECO:0000313" key="10">
    <source>
        <dbReference type="EMBL" id="MEE1675411.1"/>
    </source>
</evidence>
<comment type="caution">
    <text evidence="10">The sequence shown here is derived from an EMBL/GenBank/DDBJ whole genome shotgun (WGS) entry which is preliminary data.</text>
</comment>
<dbReference type="InterPro" id="IPR026034">
    <property type="entry name" value="MreD_proteobac"/>
</dbReference>
<evidence type="ECO:0000256" key="3">
    <source>
        <dbReference type="ARBA" id="ARBA00022475"/>
    </source>
</evidence>
<comment type="similarity">
    <text evidence="2 8">Belongs to the MreD family.</text>
</comment>
<evidence type="ECO:0000256" key="7">
    <source>
        <dbReference type="ARBA" id="ARBA00023136"/>
    </source>
</evidence>
<accession>A0ABU7G7M8</accession>
<dbReference type="EMBL" id="JAYDYW010000013">
    <property type="protein sequence ID" value="MEE1675411.1"/>
    <property type="molecule type" value="Genomic_DNA"/>
</dbReference>
<feature type="transmembrane region" description="Helical" evidence="9">
    <location>
        <begin position="12"/>
        <end position="30"/>
    </location>
</feature>
<evidence type="ECO:0000256" key="2">
    <source>
        <dbReference type="ARBA" id="ARBA00007776"/>
    </source>
</evidence>
<proteinExistence type="inferred from homology"/>
<dbReference type="NCBIfam" id="TIGR03426">
    <property type="entry name" value="shape_MreD"/>
    <property type="match status" value="1"/>
</dbReference>
<sequence length="161" mass="18062">MIEKINGRGAIIGSLFIALILAIIPLPLIADAFRPDWVLVCVFYWTIALPHRTNVGIAFVVGFILDLLLGSTLGVRALAMSIVAYIAATNFTRLRNFSVWQQALVVGGLTGLAKIVVFWAEYLVQDIQLPSGYFYPVITTTVAWPWIFLLLRKLRRQWKIS</sequence>
<evidence type="ECO:0000256" key="4">
    <source>
        <dbReference type="ARBA" id="ARBA00022692"/>
    </source>
</evidence>
<dbReference type="RefSeq" id="WP_163134706.1">
    <property type="nucleotide sequence ID" value="NZ_JAYDYW010000013.1"/>
</dbReference>
<keyword evidence="6 9" id="KW-1133">Transmembrane helix</keyword>
<dbReference type="PIRSF" id="PIRSF018472">
    <property type="entry name" value="MreD_proteobac"/>
    <property type="match status" value="1"/>
</dbReference>
<keyword evidence="11" id="KW-1185">Reference proteome</keyword>
<feature type="transmembrane region" description="Helical" evidence="9">
    <location>
        <begin position="57"/>
        <end position="87"/>
    </location>
</feature>
<reference evidence="11" key="1">
    <citation type="submission" date="2023-07" db="EMBL/GenBank/DDBJ databases">
        <title>Draft genome sequence of Agarivorans aestuarii strain ZMCS4, a CAZymes producing bacteria isolated from the marine brown algae Clodostephus spongiosus.</title>
        <authorList>
            <person name="Lorente B."/>
            <person name="Cabral C."/>
            <person name="Frias J."/>
            <person name="Faria J."/>
            <person name="Toubarro D."/>
        </authorList>
    </citation>
    <scope>NUCLEOTIDE SEQUENCE [LARGE SCALE GENOMIC DNA]</scope>
    <source>
        <strain evidence="11">ZMCS4</strain>
    </source>
</reference>
<keyword evidence="8" id="KW-0997">Cell inner membrane</keyword>